<reference evidence="2" key="1">
    <citation type="journal article" date="2020" name="Stud. Mycol.">
        <title>101 Dothideomycetes genomes: a test case for predicting lifestyles and emergence of pathogens.</title>
        <authorList>
            <person name="Haridas S."/>
            <person name="Albert R."/>
            <person name="Binder M."/>
            <person name="Bloem J."/>
            <person name="Labutti K."/>
            <person name="Salamov A."/>
            <person name="Andreopoulos B."/>
            <person name="Baker S."/>
            <person name="Barry K."/>
            <person name="Bills G."/>
            <person name="Bluhm B."/>
            <person name="Cannon C."/>
            <person name="Castanera R."/>
            <person name="Culley D."/>
            <person name="Daum C."/>
            <person name="Ezra D."/>
            <person name="Gonzalez J."/>
            <person name="Henrissat B."/>
            <person name="Kuo A."/>
            <person name="Liang C."/>
            <person name="Lipzen A."/>
            <person name="Lutzoni F."/>
            <person name="Magnuson J."/>
            <person name="Mondo S."/>
            <person name="Nolan M."/>
            <person name="Ohm R."/>
            <person name="Pangilinan J."/>
            <person name="Park H.-J."/>
            <person name="Ramirez L."/>
            <person name="Alfaro M."/>
            <person name="Sun H."/>
            <person name="Tritt A."/>
            <person name="Yoshinaga Y."/>
            <person name="Zwiers L.-H."/>
            <person name="Turgeon B."/>
            <person name="Goodwin S."/>
            <person name="Spatafora J."/>
            <person name="Crous P."/>
            <person name="Grigoriev I."/>
        </authorList>
    </citation>
    <scope>NUCLEOTIDE SEQUENCE</scope>
    <source>
        <strain evidence="2">CBS 262.69</strain>
    </source>
</reference>
<dbReference type="EMBL" id="ML996707">
    <property type="protein sequence ID" value="KAF2396428.1"/>
    <property type="molecule type" value="Genomic_DNA"/>
</dbReference>
<sequence length="157" mass="17809">MAPNRWNSLKKRATELGSKLAVHTHIKKESSKKKSTPRPVSKIYEWDVTAMMWRRIKPLNPDCAVQRDFREPERVSTADPVQRSFRKPERASTAVNDAEHEPIDTPPPSPERHRSWAGQSNPSEHPSADSDYSELCAAIEAMKMMKTPSEEAAEDSD</sequence>
<accession>A0A6G1HK36</accession>
<name>A0A6G1HK36_9PEZI</name>
<organism evidence="2 3">
    <name type="scientific">Trichodelitschia bisporula</name>
    <dbReference type="NCBI Taxonomy" id="703511"/>
    <lineage>
        <taxon>Eukaryota</taxon>
        <taxon>Fungi</taxon>
        <taxon>Dikarya</taxon>
        <taxon>Ascomycota</taxon>
        <taxon>Pezizomycotina</taxon>
        <taxon>Dothideomycetes</taxon>
        <taxon>Dothideomycetes incertae sedis</taxon>
        <taxon>Phaeotrichales</taxon>
        <taxon>Phaeotrichaceae</taxon>
        <taxon>Trichodelitschia</taxon>
    </lineage>
</organism>
<protein>
    <submittedName>
        <fullName evidence="2">Uncharacterized protein</fullName>
    </submittedName>
</protein>
<evidence type="ECO:0000256" key="1">
    <source>
        <dbReference type="SAM" id="MobiDB-lite"/>
    </source>
</evidence>
<feature type="region of interest" description="Disordered" evidence="1">
    <location>
        <begin position="19"/>
        <end position="41"/>
    </location>
</feature>
<feature type="region of interest" description="Disordered" evidence="1">
    <location>
        <begin position="66"/>
        <end position="157"/>
    </location>
</feature>
<gene>
    <name evidence="2" type="ORF">EJ06DRAFT_559989</name>
</gene>
<dbReference type="Proteomes" id="UP000799640">
    <property type="component" value="Unassembled WGS sequence"/>
</dbReference>
<keyword evidence="3" id="KW-1185">Reference proteome</keyword>
<dbReference type="AlphaFoldDB" id="A0A6G1HK36"/>
<feature type="compositionally biased region" description="Basic residues" evidence="1">
    <location>
        <begin position="22"/>
        <end position="36"/>
    </location>
</feature>
<evidence type="ECO:0000313" key="2">
    <source>
        <dbReference type="EMBL" id="KAF2396428.1"/>
    </source>
</evidence>
<proteinExistence type="predicted"/>
<feature type="compositionally biased region" description="Basic and acidic residues" evidence="1">
    <location>
        <begin position="66"/>
        <end position="76"/>
    </location>
</feature>
<evidence type="ECO:0000313" key="3">
    <source>
        <dbReference type="Proteomes" id="UP000799640"/>
    </source>
</evidence>